<gene>
    <name evidence="2" type="ORF">EV420DRAFT_1241157</name>
</gene>
<evidence type="ECO:0000313" key="3">
    <source>
        <dbReference type="Proteomes" id="UP001175211"/>
    </source>
</evidence>
<name>A0AA39JN36_ARMTA</name>
<dbReference type="AlphaFoldDB" id="A0AA39JN36"/>
<evidence type="ECO:0000313" key="2">
    <source>
        <dbReference type="EMBL" id="KAK0443443.1"/>
    </source>
</evidence>
<proteinExistence type="predicted"/>
<dbReference type="Proteomes" id="UP001175211">
    <property type="component" value="Unassembled WGS sequence"/>
</dbReference>
<dbReference type="RefSeq" id="XP_060324762.1">
    <property type="nucleotide sequence ID" value="XM_060466638.1"/>
</dbReference>
<keyword evidence="1" id="KW-0732">Signal</keyword>
<feature type="signal peptide" evidence="1">
    <location>
        <begin position="1"/>
        <end position="23"/>
    </location>
</feature>
<feature type="chain" id="PRO_5041451551" evidence="1">
    <location>
        <begin position="24"/>
        <end position="61"/>
    </location>
</feature>
<protein>
    <submittedName>
        <fullName evidence="2">Uncharacterized protein</fullName>
    </submittedName>
</protein>
<organism evidence="2 3">
    <name type="scientific">Armillaria tabescens</name>
    <name type="common">Ringless honey mushroom</name>
    <name type="synonym">Agaricus tabescens</name>
    <dbReference type="NCBI Taxonomy" id="1929756"/>
    <lineage>
        <taxon>Eukaryota</taxon>
        <taxon>Fungi</taxon>
        <taxon>Dikarya</taxon>
        <taxon>Basidiomycota</taxon>
        <taxon>Agaricomycotina</taxon>
        <taxon>Agaricomycetes</taxon>
        <taxon>Agaricomycetidae</taxon>
        <taxon>Agaricales</taxon>
        <taxon>Marasmiineae</taxon>
        <taxon>Physalacriaceae</taxon>
        <taxon>Desarmillaria</taxon>
    </lineage>
</organism>
<evidence type="ECO:0000256" key="1">
    <source>
        <dbReference type="SAM" id="SignalP"/>
    </source>
</evidence>
<dbReference type="EMBL" id="JAUEPS010000058">
    <property type="protein sequence ID" value="KAK0443443.1"/>
    <property type="molecule type" value="Genomic_DNA"/>
</dbReference>
<sequence length="61" mass="7137">MQSGAQLRSLFVTLLLFCQPAKPDELWEQFKENICDDLAYKLRQHDIPNPTEAQLYDFGLH</sequence>
<dbReference type="GeneID" id="85350186"/>
<reference evidence="2" key="1">
    <citation type="submission" date="2023-06" db="EMBL/GenBank/DDBJ databases">
        <authorList>
            <consortium name="Lawrence Berkeley National Laboratory"/>
            <person name="Ahrendt S."/>
            <person name="Sahu N."/>
            <person name="Indic B."/>
            <person name="Wong-Bajracharya J."/>
            <person name="Merenyi Z."/>
            <person name="Ke H.-M."/>
            <person name="Monk M."/>
            <person name="Kocsube S."/>
            <person name="Drula E."/>
            <person name="Lipzen A."/>
            <person name="Balint B."/>
            <person name="Henrissat B."/>
            <person name="Andreopoulos B."/>
            <person name="Martin F.M."/>
            <person name="Harder C.B."/>
            <person name="Rigling D."/>
            <person name="Ford K.L."/>
            <person name="Foster G.D."/>
            <person name="Pangilinan J."/>
            <person name="Papanicolaou A."/>
            <person name="Barry K."/>
            <person name="LaButti K."/>
            <person name="Viragh M."/>
            <person name="Koriabine M."/>
            <person name="Yan M."/>
            <person name="Riley R."/>
            <person name="Champramary S."/>
            <person name="Plett K.L."/>
            <person name="Tsai I.J."/>
            <person name="Slot J."/>
            <person name="Sipos G."/>
            <person name="Plett J."/>
            <person name="Nagy L.G."/>
            <person name="Grigoriev I.V."/>
        </authorList>
    </citation>
    <scope>NUCLEOTIDE SEQUENCE</scope>
    <source>
        <strain evidence="2">CCBAS 213</strain>
    </source>
</reference>
<keyword evidence="3" id="KW-1185">Reference proteome</keyword>
<comment type="caution">
    <text evidence="2">The sequence shown here is derived from an EMBL/GenBank/DDBJ whole genome shotgun (WGS) entry which is preliminary data.</text>
</comment>
<feature type="non-terminal residue" evidence="2">
    <location>
        <position position="61"/>
    </location>
</feature>
<accession>A0AA39JN36</accession>